<evidence type="ECO:0000313" key="1">
    <source>
        <dbReference type="EMBL" id="AXY57566.1"/>
    </source>
</evidence>
<organism evidence="1 2">
    <name type="scientific">Acinetobacter chinensis</name>
    <dbReference type="NCBI Taxonomy" id="2004650"/>
    <lineage>
        <taxon>Bacteria</taxon>
        <taxon>Pseudomonadati</taxon>
        <taxon>Pseudomonadota</taxon>
        <taxon>Gammaproteobacteria</taxon>
        <taxon>Moraxellales</taxon>
        <taxon>Moraxellaceae</taxon>
        <taxon>Acinetobacter</taxon>
    </lineage>
</organism>
<dbReference type="AlphaFoldDB" id="A0A3B7LXH7"/>
<name>A0A3B7LXH7_9GAMM</name>
<dbReference type="EMBL" id="CP032134">
    <property type="protein sequence ID" value="AXY57566.1"/>
    <property type="molecule type" value="Genomic_DNA"/>
</dbReference>
<dbReference type="KEGG" id="achi:CDG60_13960"/>
<accession>A0A3B7LXH7</accession>
<reference evidence="2" key="1">
    <citation type="submission" date="2018-09" db="EMBL/GenBank/DDBJ databases">
        <title>The complete genome of Acinetobacter sp. strain WCHAc010005.</title>
        <authorList>
            <person name="Hu Y."/>
            <person name="Long H."/>
            <person name="Feng Y."/>
            <person name="Zong Z."/>
        </authorList>
    </citation>
    <scope>NUCLEOTIDE SEQUENCE [LARGE SCALE GENOMIC DNA]</scope>
    <source>
        <strain evidence="2">WCHAc010005</strain>
    </source>
</reference>
<proteinExistence type="predicted"/>
<evidence type="ECO:0008006" key="3">
    <source>
        <dbReference type="Google" id="ProtNLM"/>
    </source>
</evidence>
<dbReference type="Proteomes" id="UP000263753">
    <property type="component" value="Chromosome"/>
</dbReference>
<sequence length="333" mass="39428">MFENHTKNQHFISQVEQKQNSINPLAEREKRKIYEFEILDREQHFFKLTNKTGVKIEKNLSINDLYTFNILSDSTRINFEFFFNKFERKIEALTSNLQRKVKSKEDIDEQEIIDLVSAKFLNFLRNPFSIKKVLNSFHPLQNLIPTDESLLREFRKINSNNIHISPEYLDRLDVSIEQYLNWLRTIFIALTVQMYGKSIAEYLVDGLFDPKSKVIVLVLNIYDSQTCLLSDRGYVDYGALYDNKPFAMGFNLNKNMFLSVVIKNNSLDEFIKEYPFLKQKLDYLKEKGQSRFHQTGIDLTVFNNNIELLKAYNSNVMFQCKNNFYSATCDFEY</sequence>
<gene>
    <name evidence="1" type="ORF">CDG60_13960</name>
</gene>
<dbReference type="RefSeq" id="WP_087514318.1">
    <property type="nucleotide sequence ID" value="NZ_CP032134.1"/>
</dbReference>
<protein>
    <recommendedName>
        <fullName evidence="3">DUF4238 domain-containing protein</fullName>
    </recommendedName>
</protein>
<evidence type="ECO:0000313" key="2">
    <source>
        <dbReference type="Proteomes" id="UP000263753"/>
    </source>
</evidence>